<reference evidence="1 2" key="1">
    <citation type="journal article" date="2018" name="Genome Biol. Evol.">
        <title>Multiple Roots of Fruiting Body Formation in Amoebozoa.</title>
        <authorList>
            <person name="Hillmann F."/>
            <person name="Forbes G."/>
            <person name="Novohradska S."/>
            <person name="Ferling I."/>
            <person name="Riege K."/>
            <person name="Groth M."/>
            <person name="Westermann M."/>
            <person name="Marz M."/>
            <person name="Spaller T."/>
            <person name="Winckler T."/>
            <person name="Schaap P."/>
            <person name="Glockner G."/>
        </authorList>
    </citation>
    <scope>NUCLEOTIDE SEQUENCE [LARGE SCALE GENOMIC DNA]</scope>
    <source>
        <strain evidence="1 2">Jena</strain>
    </source>
</reference>
<dbReference type="InParanoid" id="A0A2P6NMK3"/>
<evidence type="ECO:0000313" key="2">
    <source>
        <dbReference type="Proteomes" id="UP000241769"/>
    </source>
</evidence>
<proteinExistence type="predicted"/>
<gene>
    <name evidence="1" type="ORF">PROFUN_07138</name>
</gene>
<dbReference type="Proteomes" id="UP000241769">
    <property type="component" value="Unassembled WGS sequence"/>
</dbReference>
<dbReference type="AlphaFoldDB" id="A0A2P6NMK3"/>
<evidence type="ECO:0000313" key="1">
    <source>
        <dbReference type="EMBL" id="PRP85191.1"/>
    </source>
</evidence>
<organism evidence="1 2">
    <name type="scientific">Planoprotostelium fungivorum</name>
    <dbReference type="NCBI Taxonomy" id="1890364"/>
    <lineage>
        <taxon>Eukaryota</taxon>
        <taxon>Amoebozoa</taxon>
        <taxon>Evosea</taxon>
        <taxon>Variosea</taxon>
        <taxon>Cavosteliida</taxon>
        <taxon>Cavosteliaceae</taxon>
        <taxon>Planoprotostelium</taxon>
    </lineage>
</organism>
<protein>
    <submittedName>
        <fullName evidence="1">Uncharacterized protein</fullName>
    </submittedName>
</protein>
<dbReference type="EMBL" id="MDYQ01000049">
    <property type="protein sequence ID" value="PRP85191.1"/>
    <property type="molecule type" value="Genomic_DNA"/>
</dbReference>
<comment type="caution">
    <text evidence="1">The sequence shown here is derived from an EMBL/GenBank/DDBJ whole genome shotgun (WGS) entry which is preliminary data.</text>
</comment>
<name>A0A2P6NMK3_9EUKA</name>
<accession>A0A2P6NMK3</accession>
<keyword evidence="2" id="KW-1185">Reference proteome</keyword>
<sequence>MEIGNTTAVWLETHKRKKSSSGNLRKQLQMMDDFLDIGCILRKEMEHCDSSKPEPQHREQLLDWSRGRVISLYVFHASYRSSPRLELHLQAWNVSQTVFSQTRGPAWFLKEGENNRRFDVIVLFLMNGRRAQLCHRARMSWVYFVQERKHGQEKRTMMVQNVPVDLAEERACQLSADSILFHLTPSYALHDLCILSDSLRKAYRCRFAFNSRFVRTNGDRLPCPDYRPQKGRLSMGATAADPPSESQDSTYLPPSISFLCRPGWHIPRKAIQHSERLFRPFSHHYRISHNEELTHPDTGTSYFVLETTPPRMFFRMEDLIGHCSTFACLMTDDGDSLGWERLTQPLKVKTQDRSN</sequence>